<sequence length="115" mass="13259">MRQLQNGKEDEELVPCCCVCYIVKYIDDGVISMKNEDELEFLEIPCDGRTSFLLGNKINTKWDDGEMYEAEIVDVGPKPILQGQMHQHRQKNDQGKKKSDLAHEMKKQAADISWQ</sequence>
<evidence type="ECO:0000256" key="1">
    <source>
        <dbReference type="SAM" id="MobiDB-lite"/>
    </source>
</evidence>
<feature type="compositionally biased region" description="Basic and acidic residues" evidence="1">
    <location>
        <begin position="90"/>
        <end position="109"/>
    </location>
</feature>
<accession>A0A1X7T912</accession>
<evidence type="ECO:0008006" key="3">
    <source>
        <dbReference type="Google" id="ProtNLM"/>
    </source>
</evidence>
<organism evidence="2">
    <name type="scientific">Amphimedon queenslandica</name>
    <name type="common">Sponge</name>
    <dbReference type="NCBI Taxonomy" id="400682"/>
    <lineage>
        <taxon>Eukaryota</taxon>
        <taxon>Metazoa</taxon>
        <taxon>Porifera</taxon>
        <taxon>Demospongiae</taxon>
        <taxon>Heteroscleromorpha</taxon>
        <taxon>Haplosclerida</taxon>
        <taxon>Niphatidae</taxon>
        <taxon>Amphimedon</taxon>
    </lineage>
</organism>
<dbReference type="InParanoid" id="A0A1X7T912"/>
<dbReference type="AlphaFoldDB" id="A0A1X7T912"/>
<protein>
    <recommendedName>
        <fullName evidence="3">Tudor domain-containing protein</fullName>
    </recommendedName>
</protein>
<proteinExistence type="predicted"/>
<dbReference type="EnsemblMetazoa" id="Aqu2.1.10767_001">
    <property type="protein sequence ID" value="Aqu2.1.10767_001"/>
    <property type="gene ID" value="Aqu2.1.10767"/>
</dbReference>
<feature type="region of interest" description="Disordered" evidence="1">
    <location>
        <begin position="83"/>
        <end position="115"/>
    </location>
</feature>
<evidence type="ECO:0000313" key="2">
    <source>
        <dbReference type="EnsemblMetazoa" id="Aqu2.1.10767_001"/>
    </source>
</evidence>
<name>A0A1X7T912_AMPQE</name>
<reference evidence="2" key="1">
    <citation type="submission" date="2017-05" db="UniProtKB">
        <authorList>
            <consortium name="EnsemblMetazoa"/>
        </authorList>
    </citation>
    <scope>IDENTIFICATION</scope>
</reference>